<feature type="non-terminal residue" evidence="2">
    <location>
        <position position="545"/>
    </location>
</feature>
<evidence type="ECO:0000256" key="1">
    <source>
        <dbReference type="SAM" id="Coils"/>
    </source>
</evidence>
<proteinExistence type="predicted"/>
<comment type="caution">
    <text evidence="2">The sequence shown here is derived from an EMBL/GenBank/DDBJ whole genome shotgun (WGS) entry which is preliminary data.</text>
</comment>
<keyword evidence="1" id="KW-0175">Coiled coil</keyword>
<evidence type="ECO:0000313" key="3">
    <source>
        <dbReference type="Proteomes" id="UP001151760"/>
    </source>
</evidence>
<reference evidence="2" key="1">
    <citation type="journal article" date="2022" name="Int. J. Mol. Sci.">
        <title>Draft Genome of Tanacetum Coccineum: Genomic Comparison of Closely Related Tanacetum-Family Plants.</title>
        <authorList>
            <person name="Yamashiro T."/>
            <person name="Shiraishi A."/>
            <person name="Nakayama K."/>
            <person name="Satake H."/>
        </authorList>
    </citation>
    <scope>NUCLEOTIDE SEQUENCE</scope>
</reference>
<protein>
    <submittedName>
        <fullName evidence="2">Uncharacterized protein</fullName>
    </submittedName>
</protein>
<evidence type="ECO:0000313" key="2">
    <source>
        <dbReference type="EMBL" id="GJT09309.1"/>
    </source>
</evidence>
<feature type="coiled-coil region" evidence="1">
    <location>
        <begin position="424"/>
        <end position="458"/>
    </location>
</feature>
<dbReference type="Proteomes" id="UP001151760">
    <property type="component" value="Unassembled WGS sequence"/>
</dbReference>
<reference evidence="2" key="2">
    <citation type="submission" date="2022-01" db="EMBL/GenBank/DDBJ databases">
        <authorList>
            <person name="Yamashiro T."/>
            <person name="Shiraishi A."/>
            <person name="Satake H."/>
            <person name="Nakayama K."/>
        </authorList>
    </citation>
    <scope>NUCLEOTIDE SEQUENCE</scope>
</reference>
<organism evidence="2 3">
    <name type="scientific">Tanacetum coccineum</name>
    <dbReference type="NCBI Taxonomy" id="301880"/>
    <lineage>
        <taxon>Eukaryota</taxon>
        <taxon>Viridiplantae</taxon>
        <taxon>Streptophyta</taxon>
        <taxon>Embryophyta</taxon>
        <taxon>Tracheophyta</taxon>
        <taxon>Spermatophyta</taxon>
        <taxon>Magnoliopsida</taxon>
        <taxon>eudicotyledons</taxon>
        <taxon>Gunneridae</taxon>
        <taxon>Pentapetalae</taxon>
        <taxon>asterids</taxon>
        <taxon>campanulids</taxon>
        <taxon>Asterales</taxon>
        <taxon>Asteraceae</taxon>
        <taxon>Asteroideae</taxon>
        <taxon>Anthemideae</taxon>
        <taxon>Anthemidinae</taxon>
        <taxon>Tanacetum</taxon>
    </lineage>
</organism>
<gene>
    <name evidence="2" type="ORF">Tco_0856351</name>
</gene>
<sequence>MDDMIRMKNTKFVAFETEIDTLKQTLSKHVKGKESLLATLNGFKTKFKERESKSIDKEIVLENKNKELENIVCKLYQSTQAMHMLTKPQVFYDNTHKQALGYQNPFYLKRAQRIKPILYDGNVLSKTHDVLSVVDDEETLILAEESRLKMVEKQNDPIMKKEKINITPINYSELNKLAEDFVKRFVPQQELSTEQMFWLITLRPLNKLGEEPSTLNKPVKIEVPSELPKVSLVNKSLKKLRFHLASFDKVVKVRTTPDAITEGSWDFEHTKKVFLTEIIPWLNKLKDFFKEFDKGLLDEITEVQTIFTQMEAVVEQCSVDRKSELVNKNNVYIELSKRFSNLKQHCISLEVAKQLNKEIFQKYKSSDNQNHPKIQEYFEQNDLKAQLQAKDTVISKLKETIHSLRENASPAKVKKDIDEIETINIKLEHSVAKLLSENEKLHKEKEHLKKTYKELYDSIEPSRVHAKEQCDSLIANLNSKSMENAYLKTQFQEKLNLEPLAPKVLKNKDAHLEYIKHSREHADILREIVENDRALSPLDSNLDSA</sequence>
<dbReference type="EMBL" id="BQNB010012898">
    <property type="protein sequence ID" value="GJT09309.1"/>
    <property type="molecule type" value="Genomic_DNA"/>
</dbReference>
<accession>A0ABQ5B8T4</accession>
<name>A0ABQ5B8T4_9ASTR</name>
<keyword evidence="3" id="KW-1185">Reference proteome</keyword>